<evidence type="ECO:0000313" key="4">
    <source>
        <dbReference type="EMBL" id="MBB5182643.1"/>
    </source>
</evidence>
<keyword evidence="1" id="KW-0560">Oxidoreductase</keyword>
<comment type="similarity">
    <text evidence="2">Belongs to the NAD(P)-dependent epimerase/dehydratase family. Dihydroflavonol-4-reductase subfamily.</text>
</comment>
<feature type="domain" description="NAD-dependent epimerase/dehydratase" evidence="3">
    <location>
        <begin position="4"/>
        <end position="236"/>
    </location>
</feature>
<reference evidence="4 5" key="1">
    <citation type="submission" date="2020-08" db="EMBL/GenBank/DDBJ databases">
        <title>Genomic Encyclopedia of Type Strains, Phase IV (KMG-IV): sequencing the most valuable type-strain genomes for metagenomic binning, comparative biology and taxonomic classification.</title>
        <authorList>
            <person name="Goeker M."/>
        </authorList>
    </citation>
    <scope>NUCLEOTIDE SEQUENCE [LARGE SCALE GENOMIC DNA]</scope>
    <source>
        <strain evidence="4 5">DSM 25799</strain>
    </source>
</reference>
<comment type="caution">
    <text evidence="4">The sequence shown here is derived from an EMBL/GenBank/DDBJ whole genome shotgun (WGS) entry which is preliminary data.</text>
</comment>
<name>A0A7W8CY82_9FIRM</name>
<dbReference type="Pfam" id="PF01370">
    <property type="entry name" value="Epimerase"/>
    <property type="match status" value="1"/>
</dbReference>
<organism evidence="4 5">
    <name type="scientific">Catenisphaera adipataccumulans</name>
    <dbReference type="NCBI Taxonomy" id="700500"/>
    <lineage>
        <taxon>Bacteria</taxon>
        <taxon>Bacillati</taxon>
        <taxon>Bacillota</taxon>
        <taxon>Erysipelotrichia</taxon>
        <taxon>Erysipelotrichales</taxon>
        <taxon>Erysipelotrichaceae</taxon>
        <taxon>Catenisphaera</taxon>
    </lineage>
</organism>
<dbReference type="InterPro" id="IPR036291">
    <property type="entry name" value="NAD(P)-bd_dom_sf"/>
</dbReference>
<evidence type="ECO:0000313" key="5">
    <source>
        <dbReference type="Proteomes" id="UP000539953"/>
    </source>
</evidence>
<dbReference type="GO" id="GO:0016616">
    <property type="term" value="F:oxidoreductase activity, acting on the CH-OH group of donors, NAD or NADP as acceptor"/>
    <property type="evidence" value="ECO:0007669"/>
    <property type="project" value="TreeGrafter"/>
</dbReference>
<evidence type="ECO:0000256" key="1">
    <source>
        <dbReference type="ARBA" id="ARBA00023002"/>
    </source>
</evidence>
<accession>A0A7W8CY82</accession>
<keyword evidence="5" id="KW-1185">Reference proteome</keyword>
<dbReference type="AlphaFoldDB" id="A0A7W8CY82"/>
<gene>
    <name evidence="4" type="ORF">HNQ47_000662</name>
</gene>
<dbReference type="PANTHER" id="PTHR10366:SF564">
    <property type="entry name" value="STEROL-4-ALPHA-CARBOXYLATE 3-DEHYDROGENASE, DECARBOXYLATING"/>
    <property type="match status" value="1"/>
</dbReference>
<dbReference type="Gene3D" id="3.40.50.720">
    <property type="entry name" value="NAD(P)-binding Rossmann-like Domain"/>
    <property type="match status" value="1"/>
</dbReference>
<evidence type="ECO:0000256" key="2">
    <source>
        <dbReference type="ARBA" id="ARBA00023445"/>
    </source>
</evidence>
<evidence type="ECO:0000259" key="3">
    <source>
        <dbReference type="Pfam" id="PF01370"/>
    </source>
</evidence>
<dbReference type="SUPFAM" id="SSF51735">
    <property type="entry name" value="NAD(P)-binding Rossmann-fold domains"/>
    <property type="match status" value="1"/>
</dbReference>
<sequence length="331" mass="36645">MKNVLVTGGTGFLAGWIIRKLLEKGYMVRTTVRSEKKIASVIDMLKKEGVDITNLSFAAADLTKREGWKEAMDGMDFVLHVASPLGGNNQEDPSLIPTAISGVENVTQAAVNAGVSKIVMTSSEAACYPGRTYQKPTADETFWTDVNNKEITNYMRSKILAEKKAWELIGEQDHTQLVTLLPGAIMGPNMAGKRSSTDQIFEMLLKGTPSPNVLYNVSDVRDLADLHILAMEDHAADGQRFLAHGDDLSMPEMAKILKNRYPDRKIRTIVIPDFIVHLMKRNTAMKILNTMVGMKYKLDNTKAKKILGWTPRPATETVIDTADYMINSGIL</sequence>
<dbReference type="PANTHER" id="PTHR10366">
    <property type="entry name" value="NAD DEPENDENT EPIMERASE/DEHYDRATASE"/>
    <property type="match status" value="1"/>
</dbReference>
<protein>
    <submittedName>
        <fullName evidence="4">Nucleoside-diphosphate-sugar epimerase</fullName>
    </submittedName>
</protein>
<dbReference type="EMBL" id="JACHHK010000002">
    <property type="protein sequence ID" value="MBB5182643.1"/>
    <property type="molecule type" value="Genomic_DNA"/>
</dbReference>
<dbReference type="RefSeq" id="WP_183327490.1">
    <property type="nucleotide sequence ID" value="NZ_JACHHK010000002.1"/>
</dbReference>
<proteinExistence type="inferred from homology"/>
<dbReference type="InterPro" id="IPR001509">
    <property type="entry name" value="Epimerase_deHydtase"/>
</dbReference>
<dbReference type="Proteomes" id="UP000539953">
    <property type="component" value="Unassembled WGS sequence"/>
</dbReference>
<dbReference type="InterPro" id="IPR050425">
    <property type="entry name" value="NAD(P)_dehydrat-like"/>
</dbReference>